<reference evidence="3" key="1">
    <citation type="submission" date="2017-02" db="UniProtKB">
        <authorList>
            <consortium name="WormBaseParasite"/>
        </authorList>
    </citation>
    <scope>IDENTIFICATION</scope>
</reference>
<gene>
    <name evidence="1" type="ORF">TCLT_LOCUS4394</name>
</gene>
<name>A0A0N5CVQ9_THECL</name>
<dbReference type="WBParaSite" id="TCLT_0000440501-mRNA-1">
    <property type="protein sequence ID" value="TCLT_0000440501-mRNA-1"/>
    <property type="gene ID" value="TCLT_0000440501"/>
</dbReference>
<organism evidence="3">
    <name type="scientific">Thelazia callipaeda</name>
    <name type="common">Oriental eyeworm</name>
    <name type="synonym">Parasitic nematode</name>
    <dbReference type="NCBI Taxonomy" id="103827"/>
    <lineage>
        <taxon>Eukaryota</taxon>
        <taxon>Metazoa</taxon>
        <taxon>Ecdysozoa</taxon>
        <taxon>Nematoda</taxon>
        <taxon>Chromadorea</taxon>
        <taxon>Rhabditida</taxon>
        <taxon>Spirurina</taxon>
        <taxon>Spiruromorpha</taxon>
        <taxon>Thelazioidea</taxon>
        <taxon>Thelaziidae</taxon>
        <taxon>Thelazia</taxon>
    </lineage>
</organism>
<accession>A0A0N5CVQ9</accession>
<keyword evidence="2" id="KW-1185">Reference proteome</keyword>
<dbReference type="AlphaFoldDB" id="A0A0N5CVQ9"/>
<proteinExistence type="predicted"/>
<dbReference type="STRING" id="103827.A0A0N5CVQ9"/>
<evidence type="ECO:0000313" key="1">
    <source>
        <dbReference type="EMBL" id="VDN01497.1"/>
    </source>
</evidence>
<evidence type="ECO:0000313" key="2">
    <source>
        <dbReference type="Proteomes" id="UP000276776"/>
    </source>
</evidence>
<reference evidence="1 2" key="2">
    <citation type="submission" date="2018-11" db="EMBL/GenBank/DDBJ databases">
        <authorList>
            <consortium name="Pathogen Informatics"/>
        </authorList>
    </citation>
    <scope>NUCLEOTIDE SEQUENCE [LARGE SCALE GENOMIC DNA]</scope>
</reference>
<dbReference type="OrthoDB" id="1272441at2759"/>
<evidence type="ECO:0000313" key="3">
    <source>
        <dbReference type="WBParaSite" id="TCLT_0000440501-mRNA-1"/>
    </source>
</evidence>
<protein>
    <submittedName>
        <fullName evidence="3">Reverse transcriptase domain-containing protein</fullName>
    </submittedName>
</protein>
<dbReference type="EMBL" id="UYYF01004287">
    <property type="protein sequence ID" value="VDN01497.1"/>
    <property type="molecule type" value="Genomic_DNA"/>
</dbReference>
<sequence length="86" mass="9275">MIQGCEVIKVGPFPVIAFHSLLDEKLDSRTPSEAGTLTSGSVVQATQIGQPIQLPIDTNIQPIQLIALNLPESDLEHFKVQLPSVT</sequence>
<dbReference type="Proteomes" id="UP000276776">
    <property type="component" value="Unassembled WGS sequence"/>
</dbReference>